<gene>
    <name evidence="2" type="ORF">BCR39DRAFT_514231</name>
</gene>
<evidence type="ECO:0000256" key="1">
    <source>
        <dbReference type="SAM" id="MobiDB-lite"/>
    </source>
</evidence>
<feature type="region of interest" description="Disordered" evidence="1">
    <location>
        <begin position="58"/>
        <end position="95"/>
    </location>
</feature>
<evidence type="ECO:0000313" key="3">
    <source>
        <dbReference type="Proteomes" id="UP000193986"/>
    </source>
</evidence>
<dbReference type="Proteomes" id="UP000193986">
    <property type="component" value="Unassembled WGS sequence"/>
</dbReference>
<organism evidence="2 3">
    <name type="scientific">Naematelia encephala</name>
    <dbReference type="NCBI Taxonomy" id="71784"/>
    <lineage>
        <taxon>Eukaryota</taxon>
        <taxon>Fungi</taxon>
        <taxon>Dikarya</taxon>
        <taxon>Basidiomycota</taxon>
        <taxon>Agaricomycotina</taxon>
        <taxon>Tremellomycetes</taxon>
        <taxon>Tremellales</taxon>
        <taxon>Naemateliaceae</taxon>
        <taxon>Naematelia</taxon>
    </lineage>
</organism>
<feature type="compositionally biased region" description="Low complexity" evidence="1">
    <location>
        <begin position="7"/>
        <end position="23"/>
    </location>
</feature>
<sequence>MSTPIARSRSSSGSRSSSSSRDGSLCDGLLPNSSPTPSISGGNDTLILQFPIFFSVSNNQEDSNDSEAIQDLPEDASEADDPEALDSPPHPAEDSFLWINDSLGGTFTQVADIGGSFDSLSRDPAKPDVPQDSLDDDEIGHRPDNVTQFFPFPTDLLQDFHDSNSGSGESVNSALPQMIDTQAN</sequence>
<feature type="region of interest" description="Disordered" evidence="1">
    <location>
        <begin position="118"/>
        <end position="184"/>
    </location>
</feature>
<name>A0A1Y2BIZ3_9TREE</name>
<reference evidence="2 3" key="1">
    <citation type="submission" date="2016-07" db="EMBL/GenBank/DDBJ databases">
        <title>Pervasive Adenine N6-methylation of Active Genes in Fungi.</title>
        <authorList>
            <consortium name="DOE Joint Genome Institute"/>
            <person name="Mondo S.J."/>
            <person name="Dannebaum R.O."/>
            <person name="Kuo R.C."/>
            <person name="Labutti K."/>
            <person name="Haridas S."/>
            <person name="Kuo A."/>
            <person name="Salamov A."/>
            <person name="Ahrendt S.R."/>
            <person name="Lipzen A."/>
            <person name="Sullivan W."/>
            <person name="Andreopoulos W.B."/>
            <person name="Clum A."/>
            <person name="Lindquist E."/>
            <person name="Daum C."/>
            <person name="Ramamoorthy G.K."/>
            <person name="Gryganskyi A."/>
            <person name="Culley D."/>
            <person name="Magnuson J.K."/>
            <person name="James T.Y."/>
            <person name="O'Malley M.A."/>
            <person name="Stajich J.E."/>
            <person name="Spatafora J.W."/>
            <person name="Visel A."/>
            <person name="Grigoriev I.V."/>
        </authorList>
    </citation>
    <scope>NUCLEOTIDE SEQUENCE [LARGE SCALE GENOMIC DNA]</scope>
    <source>
        <strain evidence="2 3">68-887.2</strain>
    </source>
</reference>
<feature type="compositionally biased region" description="Acidic residues" evidence="1">
    <location>
        <begin position="72"/>
        <end position="84"/>
    </location>
</feature>
<feature type="compositionally biased region" description="Polar residues" evidence="1">
    <location>
        <begin position="31"/>
        <end position="42"/>
    </location>
</feature>
<dbReference type="EMBL" id="MCFC01000002">
    <property type="protein sequence ID" value="ORY34736.1"/>
    <property type="molecule type" value="Genomic_DNA"/>
</dbReference>
<feature type="region of interest" description="Disordered" evidence="1">
    <location>
        <begin position="1"/>
        <end position="42"/>
    </location>
</feature>
<keyword evidence="3" id="KW-1185">Reference proteome</keyword>
<accession>A0A1Y2BIZ3</accession>
<comment type="caution">
    <text evidence="2">The sequence shown here is derived from an EMBL/GenBank/DDBJ whole genome shotgun (WGS) entry which is preliminary data.</text>
</comment>
<feature type="compositionally biased region" description="Polar residues" evidence="1">
    <location>
        <begin position="163"/>
        <end position="184"/>
    </location>
</feature>
<dbReference type="AlphaFoldDB" id="A0A1Y2BIZ3"/>
<evidence type="ECO:0000313" key="2">
    <source>
        <dbReference type="EMBL" id="ORY34736.1"/>
    </source>
</evidence>
<dbReference type="InParanoid" id="A0A1Y2BIZ3"/>
<proteinExistence type="predicted"/>
<protein>
    <submittedName>
        <fullName evidence="2">Uncharacterized protein</fullName>
    </submittedName>
</protein>